<feature type="transmembrane region" description="Helical" evidence="1">
    <location>
        <begin position="251"/>
        <end position="272"/>
    </location>
</feature>
<organism evidence="2 3">
    <name type="scientific">Aspergillus pseudodeflectus</name>
    <dbReference type="NCBI Taxonomy" id="176178"/>
    <lineage>
        <taxon>Eukaryota</taxon>
        <taxon>Fungi</taxon>
        <taxon>Dikarya</taxon>
        <taxon>Ascomycota</taxon>
        <taxon>Pezizomycotina</taxon>
        <taxon>Eurotiomycetes</taxon>
        <taxon>Eurotiomycetidae</taxon>
        <taxon>Eurotiales</taxon>
        <taxon>Aspergillaceae</taxon>
        <taxon>Aspergillus</taxon>
        <taxon>Aspergillus subgen. Nidulantes</taxon>
    </lineage>
</organism>
<dbReference type="GeneID" id="98158982"/>
<dbReference type="Proteomes" id="UP001610444">
    <property type="component" value="Unassembled WGS sequence"/>
</dbReference>
<dbReference type="PANTHER" id="PTHR28019">
    <property type="entry name" value="CELL MEMBRANE PROTEIN YLR413W-RELATED"/>
    <property type="match status" value="1"/>
</dbReference>
<accession>A0ABR4JA58</accession>
<protein>
    <submittedName>
        <fullName evidence="2">Actin cortical patch SUR7/pH-response regulator pali</fullName>
    </submittedName>
</protein>
<feature type="transmembrane region" description="Helical" evidence="1">
    <location>
        <begin position="12"/>
        <end position="33"/>
    </location>
</feature>
<dbReference type="RefSeq" id="XP_070891878.1">
    <property type="nucleotide sequence ID" value="XM_071043818.1"/>
</dbReference>
<dbReference type="InterPro" id="IPR052413">
    <property type="entry name" value="SUR7_domain"/>
</dbReference>
<keyword evidence="1" id="KW-1133">Transmembrane helix</keyword>
<keyword evidence="3" id="KW-1185">Reference proteome</keyword>
<gene>
    <name evidence="2" type="ORF">BJX68DRAFT_260080</name>
</gene>
<dbReference type="PANTHER" id="PTHR28019:SF3">
    <property type="entry name" value="INTEGRAL MEMBRANE PROTEIN (AFU_ORTHOLOGUE AFUA_6G07470)"/>
    <property type="match status" value="1"/>
</dbReference>
<comment type="caution">
    <text evidence="2">The sequence shown here is derived from an EMBL/GenBank/DDBJ whole genome shotgun (WGS) entry which is preliminary data.</text>
</comment>
<name>A0ABR4JA58_9EURO</name>
<feature type="transmembrane region" description="Helical" evidence="1">
    <location>
        <begin position="218"/>
        <end position="239"/>
    </location>
</feature>
<dbReference type="InterPro" id="IPR009571">
    <property type="entry name" value="SUR7/Rim9-like_fungi"/>
</dbReference>
<feature type="transmembrane region" description="Helical" evidence="1">
    <location>
        <begin position="171"/>
        <end position="198"/>
    </location>
</feature>
<dbReference type="EMBL" id="JBFXLR010000136">
    <property type="protein sequence ID" value="KAL2835888.1"/>
    <property type="molecule type" value="Genomic_DNA"/>
</dbReference>
<evidence type="ECO:0000313" key="2">
    <source>
        <dbReference type="EMBL" id="KAL2835888.1"/>
    </source>
</evidence>
<evidence type="ECO:0000256" key="1">
    <source>
        <dbReference type="SAM" id="Phobius"/>
    </source>
</evidence>
<dbReference type="Pfam" id="PF06687">
    <property type="entry name" value="SUR7"/>
    <property type="match status" value="1"/>
</dbReference>
<keyword evidence="1" id="KW-0472">Membrane</keyword>
<reference evidence="2 3" key="1">
    <citation type="submission" date="2024-07" db="EMBL/GenBank/DDBJ databases">
        <title>Section-level genome sequencing and comparative genomics of Aspergillus sections Usti and Cavernicolus.</title>
        <authorList>
            <consortium name="Lawrence Berkeley National Laboratory"/>
            <person name="Nybo J.L."/>
            <person name="Vesth T.C."/>
            <person name="Theobald S."/>
            <person name="Frisvad J.C."/>
            <person name="Larsen T.O."/>
            <person name="Kjaerboelling I."/>
            <person name="Rothschild-Mancinelli K."/>
            <person name="Lyhne E.K."/>
            <person name="Kogle M.E."/>
            <person name="Barry K."/>
            <person name="Clum A."/>
            <person name="Na H."/>
            <person name="Ledsgaard L."/>
            <person name="Lin J."/>
            <person name="Lipzen A."/>
            <person name="Kuo A."/>
            <person name="Riley R."/>
            <person name="Mondo S."/>
            <person name="LaButti K."/>
            <person name="Haridas S."/>
            <person name="Pangalinan J."/>
            <person name="Salamov A.A."/>
            <person name="Simmons B.A."/>
            <person name="Magnuson J.K."/>
            <person name="Chen J."/>
            <person name="Drula E."/>
            <person name="Henrissat B."/>
            <person name="Wiebenga A."/>
            <person name="Lubbers R.J."/>
            <person name="Gomes A.C."/>
            <person name="Macurrencykelacurrency M.R."/>
            <person name="Stajich J."/>
            <person name="Grigoriev I.V."/>
            <person name="Mortensen U.H."/>
            <person name="De vries R.P."/>
            <person name="Baker S.E."/>
            <person name="Andersen M.R."/>
        </authorList>
    </citation>
    <scope>NUCLEOTIDE SEQUENCE [LARGE SCALE GENOMIC DNA]</scope>
    <source>
        <strain evidence="2 3">CBS 756.74</strain>
    </source>
</reference>
<evidence type="ECO:0000313" key="3">
    <source>
        <dbReference type="Proteomes" id="UP001610444"/>
    </source>
</evidence>
<keyword evidence="1" id="KW-0812">Transmembrane</keyword>
<proteinExistence type="predicted"/>
<sequence length="281" mass="30070">MGRVKRVLCVSAPYALSTTSLLCLVFTGFSRVIENTLASFITRQSLLESSINSVTDLSPKAESAVDVIREVTQDVHNATADGVTSSVEGLVGDMSNTLTSTMRSFPDFYTIGLWSYCKGRRDSLGQSSTNCTTPRASFWFNFTEVLGLQDSWVEEIFPDKFNTAMHVYKSALVGISIFYIAVATSSVLTLLSGVAATLSQWGSSLTTLFAVASALCNVVWSGLATGVYATLVGILRLVFDPHGNGASMGTSMLAASWLATLFSLLACPFWVLSSCCCSGRS</sequence>